<dbReference type="EMBL" id="CM018049">
    <property type="protein sequence ID" value="KAA8520085.1"/>
    <property type="molecule type" value="Genomic_DNA"/>
</dbReference>
<protein>
    <submittedName>
        <fullName evidence="1">Uncharacterized protein</fullName>
    </submittedName>
</protein>
<dbReference type="AlphaFoldDB" id="A0A5J4ZN60"/>
<keyword evidence="2" id="KW-1185">Reference proteome</keyword>
<reference evidence="1 2" key="1">
    <citation type="submission" date="2019-09" db="EMBL/GenBank/DDBJ databases">
        <title>A chromosome-level genome assembly of the Chinese tupelo Nyssa sinensis.</title>
        <authorList>
            <person name="Yang X."/>
            <person name="Kang M."/>
            <person name="Yang Y."/>
            <person name="Xiong H."/>
            <person name="Wang M."/>
            <person name="Zhang Z."/>
            <person name="Wang Z."/>
            <person name="Wu H."/>
            <person name="Ma T."/>
            <person name="Liu J."/>
            <person name="Xi Z."/>
        </authorList>
    </citation>
    <scope>NUCLEOTIDE SEQUENCE [LARGE SCALE GENOMIC DNA]</scope>
    <source>
        <strain evidence="1">J267</strain>
        <tissue evidence="1">Leaf</tissue>
    </source>
</reference>
<organism evidence="1 2">
    <name type="scientific">Nyssa sinensis</name>
    <dbReference type="NCBI Taxonomy" id="561372"/>
    <lineage>
        <taxon>Eukaryota</taxon>
        <taxon>Viridiplantae</taxon>
        <taxon>Streptophyta</taxon>
        <taxon>Embryophyta</taxon>
        <taxon>Tracheophyta</taxon>
        <taxon>Spermatophyta</taxon>
        <taxon>Magnoliopsida</taxon>
        <taxon>eudicotyledons</taxon>
        <taxon>Gunneridae</taxon>
        <taxon>Pentapetalae</taxon>
        <taxon>asterids</taxon>
        <taxon>Cornales</taxon>
        <taxon>Nyssaceae</taxon>
        <taxon>Nyssa</taxon>
    </lineage>
</organism>
<name>A0A5J4ZN60_9ASTE</name>
<evidence type="ECO:0000313" key="1">
    <source>
        <dbReference type="EMBL" id="KAA8520085.1"/>
    </source>
</evidence>
<evidence type="ECO:0000313" key="2">
    <source>
        <dbReference type="Proteomes" id="UP000325577"/>
    </source>
</evidence>
<dbReference type="Proteomes" id="UP000325577">
    <property type="component" value="Linkage Group LG6"/>
</dbReference>
<gene>
    <name evidence="1" type="ORF">F0562_014341</name>
</gene>
<proteinExistence type="predicted"/>
<accession>A0A5J4ZN60</accession>
<sequence>MDFNALVKSNNFTSLKTSATFAGKFSTALWIRSCCNLQPRLIFPSLSFICQTGWKGWLCFISETKLFLHHSVLS</sequence>